<evidence type="ECO:0000313" key="2">
    <source>
        <dbReference type="EMBL" id="PSB01916.1"/>
    </source>
</evidence>
<evidence type="ECO:0000256" key="1">
    <source>
        <dbReference type="SAM" id="Phobius"/>
    </source>
</evidence>
<evidence type="ECO:0000313" key="3">
    <source>
        <dbReference type="Proteomes" id="UP000238762"/>
    </source>
</evidence>
<gene>
    <name evidence="2" type="ORF">C7B64_15765</name>
</gene>
<sequence>MGLAGLIFLQYRRWLEGKDLPILAAIAFAIVALVPILHGSLSLVQVALIAGLSAAGAIAITALFRLIYQLLSRFL</sequence>
<feature type="transmembrane region" description="Helical" evidence="1">
    <location>
        <begin position="20"/>
        <end position="37"/>
    </location>
</feature>
<dbReference type="Proteomes" id="UP000238762">
    <property type="component" value="Unassembled WGS sequence"/>
</dbReference>
<name>A0A2T1C0W6_9CYAN</name>
<proteinExistence type="predicted"/>
<feature type="transmembrane region" description="Helical" evidence="1">
    <location>
        <begin position="43"/>
        <end position="68"/>
    </location>
</feature>
<keyword evidence="1" id="KW-1133">Transmembrane helix</keyword>
<dbReference type="EMBL" id="PVWJ01000081">
    <property type="protein sequence ID" value="PSB01916.1"/>
    <property type="molecule type" value="Genomic_DNA"/>
</dbReference>
<keyword evidence="1" id="KW-0812">Transmembrane</keyword>
<dbReference type="AlphaFoldDB" id="A0A2T1C0W6"/>
<protein>
    <submittedName>
        <fullName evidence="2">Uncharacterized protein</fullName>
    </submittedName>
</protein>
<reference evidence="2 3" key="1">
    <citation type="submission" date="2018-02" db="EMBL/GenBank/DDBJ databases">
        <authorList>
            <person name="Cohen D.B."/>
            <person name="Kent A.D."/>
        </authorList>
    </citation>
    <scope>NUCLEOTIDE SEQUENCE [LARGE SCALE GENOMIC DNA]</scope>
    <source>
        <strain evidence="2 3">CCAP 1448/3</strain>
    </source>
</reference>
<keyword evidence="3" id="KW-1185">Reference proteome</keyword>
<accession>A0A2T1C0W6</accession>
<organism evidence="2 3">
    <name type="scientific">Merismopedia glauca CCAP 1448/3</name>
    <dbReference type="NCBI Taxonomy" id="1296344"/>
    <lineage>
        <taxon>Bacteria</taxon>
        <taxon>Bacillati</taxon>
        <taxon>Cyanobacteriota</taxon>
        <taxon>Cyanophyceae</taxon>
        <taxon>Synechococcales</taxon>
        <taxon>Merismopediaceae</taxon>
        <taxon>Merismopedia</taxon>
    </lineage>
</organism>
<comment type="caution">
    <text evidence="2">The sequence shown here is derived from an EMBL/GenBank/DDBJ whole genome shotgun (WGS) entry which is preliminary data.</text>
</comment>
<keyword evidence="1" id="KW-0472">Membrane</keyword>
<reference evidence="2 3" key="2">
    <citation type="submission" date="2018-03" db="EMBL/GenBank/DDBJ databases">
        <title>The ancient ancestry and fast evolution of plastids.</title>
        <authorList>
            <person name="Moore K.R."/>
            <person name="Magnabosco C."/>
            <person name="Momper L."/>
            <person name="Gold D.A."/>
            <person name="Bosak T."/>
            <person name="Fournier G.P."/>
        </authorList>
    </citation>
    <scope>NUCLEOTIDE SEQUENCE [LARGE SCALE GENOMIC DNA]</scope>
    <source>
        <strain evidence="2 3">CCAP 1448/3</strain>
    </source>
</reference>